<sequence>MSSQQQRTLLLYGQKITRVDVPFLMLVDTGSSDQWVISNTCTSGSCVTDVSLYPQTSFSSTGLEAQLFYGDSRTGTYAFGPIGQDTVSLAVLHLGGQYFASINITNTSVLDTGAACIFGLRFPFNRHLLLRPMFLSFLTVSILFHLVRRVLRRAHIAFPASRRTTC</sequence>
<dbReference type="GeneID" id="66104015"/>
<dbReference type="AlphaFoldDB" id="A0A9P7VFW8"/>
<evidence type="ECO:0000313" key="4">
    <source>
        <dbReference type="EMBL" id="KAG7440206.1"/>
    </source>
</evidence>
<accession>A0A9P7VFW8</accession>
<keyword evidence="2" id="KW-0472">Membrane</keyword>
<dbReference type="EMBL" id="MU250575">
    <property type="protein sequence ID" value="KAG7440206.1"/>
    <property type="molecule type" value="Genomic_DNA"/>
</dbReference>
<evidence type="ECO:0000256" key="2">
    <source>
        <dbReference type="SAM" id="Phobius"/>
    </source>
</evidence>
<dbReference type="Proteomes" id="UP000812287">
    <property type="component" value="Unassembled WGS sequence"/>
</dbReference>
<keyword evidence="5" id="KW-1185">Reference proteome</keyword>
<dbReference type="PANTHER" id="PTHR47966:SF74">
    <property type="entry name" value="AGR407CP"/>
    <property type="match status" value="1"/>
</dbReference>
<evidence type="ECO:0000259" key="3">
    <source>
        <dbReference type="PROSITE" id="PS51767"/>
    </source>
</evidence>
<feature type="domain" description="Peptidase A1" evidence="3">
    <location>
        <begin position="10"/>
        <end position="166"/>
    </location>
</feature>
<dbReference type="GO" id="GO:0006508">
    <property type="term" value="P:proteolysis"/>
    <property type="evidence" value="ECO:0007669"/>
    <property type="project" value="InterPro"/>
</dbReference>
<dbReference type="InterPro" id="IPR033121">
    <property type="entry name" value="PEPTIDASE_A1"/>
</dbReference>
<evidence type="ECO:0000313" key="5">
    <source>
        <dbReference type="Proteomes" id="UP000812287"/>
    </source>
</evidence>
<proteinExistence type="inferred from homology"/>
<dbReference type="Gene3D" id="2.40.70.10">
    <property type="entry name" value="Acid Proteases"/>
    <property type="match status" value="1"/>
</dbReference>
<organism evidence="4 5">
    <name type="scientific">Guyanagaster necrorhizus</name>
    <dbReference type="NCBI Taxonomy" id="856835"/>
    <lineage>
        <taxon>Eukaryota</taxon>
        <taxon>Fungi</taxon>
        <taxon>Dikarya</taxon>
        <taxon>Basidiomycota</taxon>
        <taxon>Agaricomycotina</taxon>
        <taxon>Agaricomycetes</taxon>
        <taxon>Agaricomycetidae</taxon>
        <taxon>Agaricales</taxon>
        <taxon>Marasmiineae</taxon>
        <taxon>Physalacriaceae</taxon>
        <taxon>Guyanagaster</taxon>
    </lineage>
</organism>
<dbReference type="GO" id="GO:0004190">
    <property type="term" value="F:aspartic-type endopeptidase activity"/>
    <property type="evidence" value="ECO:0007669"/>
    <property type="project" value="InterPro"/>
</dbReference>
<evidence type="ECO:0000256" key="1">
    <source>
        <dbReference type="ARBA" id="ARBA00007447"/>
    </source>
</evidence>
<protein>
    <recommendedName>
        <fullName evidence="3">Peptidase A1 domain-containing protein</fullName>
    </recommendedName>
</protein>
<dbReference type="SUPFAM" id="SSF50630">
    <property type="entry name" value="Acid proteases"/>
    <property type="match status" value="1"/>
</dbReference>
<name>A0A9P7VFW8_9AGAR</name>
<dbReference type="Pfam" id="PF00026">
    <property type="entry name" value="Asp"/>
    <property type="match status" value="1"/>
</dbReference>
<comment type="caution">
    <text evidence="4">The sequence shown here is derived from an EMBL/GenBank/DDBJ whole genome shotgun (WGS) entry which is preliminary data.</text>
</comment>
<gene>
    <name evidence="4" type="ORF">BT62DRAFT_637053</name>
</gene>
<keyword evidence="2" id="KW-0812">Transmembrane</keyword>
<dbReference type="InterPro" id="IPR001461">
    <property type="entry name" value="Aspartic_peptidase_A1"/>
</dbReference>
<dbReference type="InterPro" id="IPR021109">
    <property type="entry name" value="Peptidase_aspartic_dom_sf"/>
</dbReference>
<dbReference type="PROSITE" id="PS51767">
    <property type="entry name" value="PEPTIDASE_A1"/>
    <property type="match status" value="1"/>
</dbReference>
<reference evidence="4" key="1">
    <citation type="submission" date="2020-11" db="EMBL/GenBank/DDBJ databases">
        <title>Adaptations for nitrogen fixation in a non-lichenized fungal sporocarp promotes dispersal by wood-feeding termites.</title>
        <authorList>
            <consortium name="DOE Joint Genome Institute"/>
            <person name="Koch R.A."/>
            <person name="Yoon G."/>
            <person name="Arayal U."/>
            <person name="Lail K."/>
            <person name="Amirebrahimi M."/>
            <person name="Labutti K."/>
            <person name="Lipzen A."/>
            <person name="Riley R."/>
            <person name="Barry K."/>
            <person name="Henrissat B."/>
            <person name="Grigoriev I.V."/>
            <person name="Herr J.R."/>
            <person name="Aime M.C."/>
        </authorList>
    </citation>
    <scope>NUCLEOTIDE SEQUENCE</scope>
    <source>
        <strain evidence="4">MCA 3950</strain>
    </source>
</reference>
<dbReference type="OrthoDB" id="2957700at2759"/>
<comment type="similarity">
    <text evidence="1">Belongs to the peptidase A1 family.</text>
</comment>
<feature type="transmembrane region" description="Helical" evidence="2">
    <location>
        <begin position="128"/>
        <end position="147"/>
    </location>
</feature>
<dbReference type="RefSeq" id="XP_043033706.1">
    <property type="nucleotide sequence ID" value="XM_043181719.1"/>
</dbReference>
<dbReference type="PANTHER" id="PTHR47966">
    <property type="entry name" value="BETA-SITE APP-CLEAVING ENZYME, ISOFORM A-RELATED"/>
    <property type="match status" value="1"/>
</dbReference>
<keyword evidence="2" id="KW-1133">Transmembrane helix</keyword>